<comment type="caution">
    <text evidence="3">The sequence shown here is derived from an EMBL/GenBank/DDBJ whole genome shotgun (WGS) entry which is preliminary data.</text>
</comment>
<gene>
    <name evidence="3" type="ORF">Q765_07540</name>
</gene>
<sequence length="172" mass="18468">MKNKALVICLFLLAFTATAQTPEEILIAKRIILPAIPASIGTYTSVVRVGNLLYLSGRGPLQENGQYTTGKLGKDLTTEKGYAAARLCAIAQIAVLKAELGDLKKVKHIVKVTGFVNGTDIFIDQPKVINGFSDVMVEIFGTKGIHSRSAVGVASLPQGWPVEVEMIVEIED</sequence>
<feature type="chain" id="PRO_5002002776" evidence="1">
    <location>
        <begin position="20"/>
        <end position="172"/>
    </location>
</feature>
<dbReference type="InterPro" id="IPR013813">
    <property type="entry name" value="Endoribo_LPSP/chorism_mut-like"/>
</dbReference>
<evidence type="ECO:0000256" key="1">
    <source>
        <dbReference type="SAM" id="SignalP"/>
    </source>
</evidence>
<dbReference type="STRING" id="1121895.GCA_000378485_01833"/>
<evidence type="ECO:0000259" key="2">
    <source>
        <dbReference type="Pfam" id="PF14588"/>
    </source>
</evidence>
<keyword evidence="4" id="KW-1185">Reference proteome</keyword>
<dbReference type="InterPro" id="IPR035959">
    <property type="entry name" value="RutC-like_sf"/>
</dbReference>
<evidence type="ECO:0000313" key="3">
    <source>
        <dbReference type="EMBL" id="KGO87056.1"/>
    </source>
</evidence>
<dbReference type="Gene3D" id="3.30.1330.40">
    <property type="entry name" value="RutC-like"/>
    <property type="match status" value="1"/>
</dbReference>
<proteinExistence type="predicted"/>
<keyword evidence="1" id="KW-0732">Signal</keyword>
<dbReference type="AlphaFoldDB" id="A0A0A2M604"/>
<dbReference type="EMBL" id="JRLX01000006">
    <property type="protein sequence ID" value="KGO87056.1"/>
    <property type="molecule type" value="Genomic_DNA"/>
</dbReference>
<dbReference type="eggNOG" id="COG0251">
    <property type="taxonomic scope" value="Bacteria"/>
</dbReference>
<dbReference type="PANTHER" id="PTHR43760:SF1">
    <property type="entry name" value="ENDORIBONUCLEASE L-PSP_CHORISMATE MUTASE-LIKE DOMAIN-CONTAINING PROTEIN"/>
    <property type="match status" value="1"/>
</dbReference>
<dbReference type="SUPFAM" id="SSF55298">
    <property type="entry name" value="YjgF-like"/>
    <property type="match status" value="1"/>
</dbReference>
<dbReference type="PANTHER" id="PTHR43760">
    <property type="entry name" value="ENDORIBONUCLEASE-RELATED"/>
    <property type="match status" value="1"/>
</dbReference>
<evidence type="ECO:0000313" key="4">
    <source>
        <dbReference type="Proteomes" id="UP000030152"/>
    </source>
</evidence>
<reference evidence="3 4" key="1">
    <citation type="submission" date="2013-09" db="EMBL/GenBank/DDBJ databases">
        <authorList>
            <person name="Zeng Z."/>
            <person name="Chen C."/>
        </authorList>
    </citation>
    <scope>NUCLEOTIDE SEQUENCE [LARGE SCALE GENOMIC DNA]</scope>
    <source>
        <strain evidence="3 4">WB 3.3-2</strain>
    </source>
</reference>
<organism evidence="3 4">
    <name type="scientific">Flavobacterium rivuli WB 3.3-2 = DSM 21788</name>
    <dbReference type="NCBI Taxonomy" id="1121895"/>
    <lineage>
        <taxon>Bacteria</taxon>
        <taxon>Pseudomonadati</taxon>
        <taxon>Bacteroidota</taxon>
        <taxon>Flavobacteriia</taxon>
        <taxon>Flavobacteriales</taxon>
        <taxon>Flavobacteriaceae</taxon>
        <taxon>Flavobacterium</taxon>
    </lineage>
</organism>
<feature type="signal peptide" evidence="1">
    <location>
        <begin position="1"/>
        <end position="19"/>
    </location>
</feature>
<dbReference type="RefSeq" id="WP_020212989.1">
    <property type="nucleotide sequence ID" value="NZ_JRLX01000006.1"/>
</dbReference>
<dbReference type="Proteomes" id="UP000030152">
    <property type="component" value="Unassembled WGS sequence"/>
</dbReference>
<protein>
    <submittedName>
        <fullName evidence="3">Endoribonuclease L-PSP</fullName>
    </submittedName>
</protein>
<feature type="domain" description="Endoribonuclease L-PSP/chorismate mutase-like" evidence="2">
    <location>
        <begin position="25"/>
        <end position="151"/>
    </location>
</feature>
<dbReference type="OrthoDB" id="9806350at2"/>
<name>A0A0A2M604_9FLAO</name>
<dbReference type="CDD" id="cd02199">
    <property type="entry name" value="YjgF_YER057c_UK114_like_1"/>
    <property type="match status" value="1"/>
</dbReference>
<accession>A0A0A2M604</accession>
<dbReference type="Pfam" id="PF14588">
    <property type="entry name" value="YjgF_endoribonc"/>
    <property type="match status" value="1"/>
</dbReference>